<keyword evidence="2" id="KW-0812">Transmembrane</keyword>
<accession>A0A4R2E2I3</accession>
<dbReference type="Pfam" id="PF12412">
    <property type="entry name" value="DUF3667"/>
    <property type="match status" value="1"/>
</dbReference>
<reference evidence="3 4" key="1">
    <citation type="submission" date="2019-03" db="EMBL/GenBank/DDBJ databases">
        <title>Genomic Encyclopedia of Archaeal and Bacterial Type Strains, Phase II (KMG-II): from individual species to whole genera.</title>
        <authorList>
            <person name="Goeker M."/>
        </authorList>
    </citation>
    <scope>NUCLEOTIDE SEQUENCE [LARGE SCALE GENOMIC DNA]</scope>
    <source>
        <strain evidence="3 4">RL-C</strain>
    </source>
</reference>
<sequence>MILRYLRYKLIRIKRHQRRYVRSMPPYAHCKNCGHELHGQYCSVCGQHAFIANQPFKDSVLSYLDTNYAVDKQLGHTMRDLLLRPGYLAREYMNGRIARHVHPFKLYFFASILLFGILVPLTQDFDQEAKVLNNKPLVDTLQQKKSEQQHQTAALPPDSAARTSKNEILKGKQEVKADEREKESDVIIFENENDSSMSTLERHAKKNLTGVSRKELLQRFLRYLSFSVLFLMPVFALLLMLVYRSKERFYIGHLILSVHQHVVLYFAISLSLVWEMLISAKHTIGTLLFWATVIYFVLSLANFYREKIVKSVLKAFLLLFLYLIICSIAIFAVAMLVILI</sequence>
<comment type="caution">
    <text evidence="3">The sequence shown here is derived from an EMBL/GenBank/DDBJ whole genome shotgun (WGS) entry which is preliminary data.</text>
</comment>
<dbReference type="OrthoDB" id="1315649at2"/>
<feature type="transmembrane region" description="Helical" evidence="2">
    <location>
        <begin position="254"/>
        <end position="274"/>
    </location>
</feature>
<dbReference type="EMBL" id="SLWB01000023">
    <property type="protein sequence ID" value="TCN61671.1"/>
    <property type="molecule type" value="Genomic_DNA"/>
</dbReference>
<feature type="transmembrane region" description="Helical" evidence="2">
    <location>
        <begin position="220"/>
        <end position="242"/>
    </location>
</feature>
<feature type="region of interest" description="Disordered" evidence="1">
    <location>
        <begin position="143"/>
        <end position="163"/>
    </location>
</feature>
<keyword evidence="4" id="KW-1185">Reference proteome</keyword>
<name>A0A4R2E2I3_9BACT</name>
<evidence type="ECO:0000256" key="2">
    <source>
        <dbReference type="SAM" id="Phobius"/>
    </source>
</evidence>
<feature type="transmembrane region" description="Helical" evidence="2">
    <location>
        <begin position="316"/>
        <end position="339"/>
    </location>
</feature>
<dbReference type="RefSeq" id="WP_131840566.1">
    <property type="nucleotide sequence ID" value="NZ_SLWB01000023.1"/>
</dbReference>
<feature type="transmembrane region" description="Helical" evidence="2">
    <location>
        <begin position="286"/>
        <end position="304"/>
    </location>
</feature>
<evidence type="ECO:0000313" key="4">
    <source>
        <dbReference type="Proteomes" id="UP000294830"/>
    </source>
</evidence>
<keyword evidence="2" id="KW-1133">Transmembrane helix</keyword>
<dbReference type="Proteomes" id="UP000294830">
    <property type="component" value="Unassembled WGS sequence"/>
</dbReference>
<protein>
    <submittedName>
        <fullName evidence="3">Uncharacterized protein DUF3667</fullName>
    </submittedName>
</protein>
<gene>
    <name evidence="3" type="ORF">CLV25_1232</name>
</gene>
<feature type="transmembrane region" description="Helical" evidence="2">
    <location>
        <begin position="106"/>
        <end position="123"/>
    </location>
</feature>
<organism evidence="3 4">
    <name type="scientific">Acetobacteroides hydrogenigenes</name>
    <dbReference type="NCBI Taxonomy" id="979970"/>
    <lineage>
        <taxon>Bacteria</taxon>
        <taxon>Pseudomonadati</taxon>
        <taxon>Bacteroidota</taxon>
        <taxon>Bacteroidia</taxon>
        <taxon>Bacteroidales</taxon>
        <taxon>Rikenellaceae</taxon>
        <taxon>Acetobacteroides</taxon>
    </lineage>
</organism>
<dbReference type="InterPro" id="IPR022134">
    <property type="entry name" value="DUF3667"/>
</dbReference>
<dbReference type="AlphaFoldDB" id="A0A4R2E2I3"/>
<proteinExistence type="predicted"/>
<evidence type="ECO:0000313" key="3">
    <source>
        <dbReference type="EMBL" id="TCN61671.1"/>
    </source>
</evidence>
<keyword evidence="2" id="KW-0472">Membrane</keyword>
<evidence type="ECO:0000256" key="1">
    <source>
        <dbReference type="SAM" id="MobiDB-lite"/>
    </source>
</evidence>